<evidence type="ECO:0000259" key="1">
    <source>
        <dbReference type="Pfam" id="PF11706"/>
    </source>
</evidence>
<organism evidence="2">
    <name type="scientific">Leifsonia sp. NPDC080035</name>
    <dbReference type="NCBI Taxonomy" id="3143936"/>
    <lineage>
        <taxon>Bacteria</taxon>
        <taxon>Bacillati</taxon>
        <taxon>Actinomycetota</taxon>
        <taxon>Actinomycetes</taxon>
        <taxon>Micrococcales</taxon>
        <taxon>Microbacteriaceae</taxon>
        <taxon>Leifsonia</taxon>
    </lineage>
</organism>
<feature type="domain" description="Zinc finger CGNR" evidence="1">
    <location>
        <begin position="135"/>
        <end position="177"/>
    </location>
</feature>
<name>A0AAU7GGK5_9MICO</name>
<dbReference type="Pfam" id="PF07336">
    <property type="entry name" value="ABATE"/>
    <property type="match status" value="1"/>
</dbReference>
<dbReference type="SUPFAM" id="SSF160904">
    <property type="entry name" value="Jann2411-like"/>
    <property type="match status" value="1"/>
</dbReference>
<dbReference type="InterPro" id="IPR021005">
    <property type="entry name" value="Znf_CGNR"/>
</dbReference>
<dbReference type="AlphaFoldDB" id="A0AAU7GGK5"/>
<protein>
    <submittedName>
        <fullName evidence="2">ABATE domain-containing protein</fullName>
    </submittedName>
</protein>
<accession>A0AAU7GGK5</accession>
<proteinExistence type="predicted"/>
<dbReference type="EMBL" id="CP157390">
    <property type="protein sequence ID" value="XBM49054.1"/>
    <property type="molecule type" value="Genomic_DNA"/>
</dbReference>
<reference evidence="2" key="1">
    <citation type="submission" date="2024-05" db="EMBL/GenBank/DDBJ databases">
        <title>The Natural Products Discovery Center: Release of the First 8490 Sequenced Strains for Exploring Actinobacteria Biosynthetic Diversity.</title>
        <authorList>
            <person name="Kalkreuter E."/>
            <person name="Kautsar S.A."/>
            <person name="Yang D."/>
            <person name="Bader C.D."/>
            <person name="Teijaro C.N."/>
            <person name="Fluegel L."/>
            <person name="Davis C.M."/>
            <person name="Simpson J.R."/>
            <person name="Lauterbach L."/>
            <person name="Steele A.D."/>
            <person name="Gui C."/>
            <person name="Meng S."/>
            <person name="Li G."/>
            <person name="Viehrig K."/>
            <person name="Ye F."/>
            <person name="Su P."/>
            <person name="Kiefer A.F."/>
            <person name="Nichols A."/>
            <person name="Cepeda A.J."/>
            <person name="Yan W."/>
            <person name="Fan B."/>
            <person name="Jiang Y."/>
            <person name="Adhikari A."/>
            <person name="Zheng C.-J."/>
            <person name="Schuster L."/>
            <person name="Cowan T.M."/>
            <person name="Smanski M.J."/>
            <person name="Chevrette M.G."/>
            <person name="de Carvalho L.P.S."/>
            <person name="Shen B."/>
        </authorList>
    </citation>
    <scope>NUCLEOTIDE SEQUENCE</scope>
    <source>
        <strain evidence="2">NPDC080035</strain>
    </source>
</reference>
<evidence type="ECO:0000313" key="2">
    <source>
        <dbReference type="EMBL" id="XBM49054.1"/>
    </source>
</evidence>
<gene>
    <name evidence="2" type="ORF">AAME72_04160</name>
</gene>
<dbReference type="PANTHER" id="PTHR35525:SF3">
    <property type="entry name" value="BLL6575 PROTEIN"/>
    <property type="match status" value="1"/>
</dbReference>
<dbReference type="PANTHER" id="PTHR35525">
    <property type="entry name" value="BLL6575 PROTEIN"/>
    <property type="match status" value="1"/>
</dbReference>
<sequence>MHAFPCGTSALDFVGTLRARRNDEPTEKLDSPDALDAWFTEAGLMDRAPGARAADVEEAVELREAIYALVFARMHEEALPAGAVTVVNRHASGSPVGLRLDRDGAVVRDARVGEGLAQLARQTVEIVGGPEGAVLRECGRPECTQVYLDHSRGHRREWCSMKTCGNRMKATAFRARQKQESVVGA</sequence>
<dbReference type="RefSeq" id="WP_348788974.1">
    <property type="nucleotide sequence ID" value="NZ_CP157390.1"/>
</dbReference>
<dbReference type="Pfam" id="PF11706">
    <property type="entry name" value="zf-CGNR"/>
    <property type="match status" value="1"/>
</dbReference>
<dbReference type="Gene3D" id="1.10.3300.10">
    <property type="entry name" value="Jann2411-like domain"/>
    <property type="match status" value="1"/>
</dbReference>
<dbReference type="InterPro" id="IPR023286">
    <property type="entry name" value="ABATE_dom_sf"/>
</dbReference>
<dbReference type="InterPro" id="IPR010852">
    <property type="entry name" value="ABATE"/>
</dbReference>